<feature type="domain" description="Fibronectin type-III" evidence="25">
    <location>
        <begin position="596"/>
        <end position="693"/>
    </location>
</feature>
<dbReference type="InterPro" id="IPR020635">
    <property type="entry name" value="Tyr_kinase_cat_dom"/>
</dbReference>
<evidence type="ECO:0000256" key="20">
    <source>
        <dbReference type="PROSITE-ProRule" id="PRU10141"/>
    </source>
</evidence>
<keyword evidence="27" id="KW-1185">Reference proteome</keyword>
<dbReference type="PROSITE" id="PS00109">
    <property type="entry name" value="PROTEIN_KINASE_TYR"/>
    <property type="match status" value="1"/>
</dbReference>
<keyword evidence="7" id="KW-0479">Metal-binding</keyword>
<dbReference type="PROSITE" id="PS50011">
    <property type="entry name" value="PROTEIN_KINASE_DOM"/>
    <property type="match status" value="1"/>
</dbReference>
<evidence type="ECO:0000256" key="1">
    <source>
        <dbReference type="ARBA" id="ARBA00001936"/>
    </source>
</evidence>
<dbReference type="SUPFAM" id="SSF57184">
    <property type="entry name" value="Growth factor receptor domain"/>
    <property type="match status" value="1"/>
</dbReference>
<evidence type="ECO:0000256" key="4">
    <source>
        <dbReference type="ARBA" id="ARBA00022679"/>
    </source>
</evidence>
<proteinExistence type="inferred from homology"/>
<keyword evidence="10 20" id="KW-0547">Nucleotide-binding</keyword>
<feature type="domain" description="Protein kinase" evidence="24">
    <location>
        <begin position="995"/>
        <end position="1263"/>
    </location>
</feature>
<feature type="domain" description="Fibronectin type-III" evidence="25">
    <location>
        <begin position="831"/>
        <end position="933"/>
    </location>
</feature>
<dbReference type="InterPro" id="IPR008266">
    <property type="entry name" value="Tyr_kinase_AS"/>
</dbReference>
<dbReference type="InterPro" id="IPR001245">
    <property type="entry name" value="Ser-Thr/Tyr_kinase_cat_dom"/>
</dbReference>
<evidence type="ECO:0000256" key="15">
    <source>
        <dbReference type="ARBA" id="ARBA00023137"/>
    </source>
</evidence>
<reference evidence="27" key="1">
    <citation type="submission" date="2011-08" db="EMBL/GenBank/DDBJ databases">
        <authorList>
            <person name="Rombauts S."/>
        </authorList>
    </citation>
    <scope>NUCLEOTIDE SEQUENCE</scope>
    <source>
        <strain evidence="27">London</strain>
    </source>
</reference>
<feature type="region of interest" description="Disordered" evidence="22">
    <location>
        <begin position="1422"/>
        <end position="1444"/>
    </location>
</feature>
<keyword evidence="5" id="KW-0165">Cleavage on pair of basic residues</keyword>
<evidence type="ECO:0000256" key="5">
    <source>
        <dbReference type="ARBA" id="ARBA00022685"/>
    </source>
</evidence>
<dbReference type="InterPro" id="IPR003961">
    <property type="entry name" value="FN3_dom"/>
</dbReference>
<evidence type="ECO:0000259" key="25">
    <source>
        <dbReference type="PROSITE" id="PS50853"/>
    </source>
</evidence>
<dbReference type="STRING" id="32264.T1KLF2"/>
<dbReference type="SUPFAM" id="SSF49265">
    <property type="entry name" value="Fibronectin type III"/>
    <property type="match status" value="2"/>
</dbReference>
<dbReference type="PROSITE" id="PS50853">
    <property type="entry name" value="FN3"/>
    <property type="match status" value="2"/>
</dbReference>
<feature type="binding site" evidence="20">
    <location>
        <position position="1029"/>
    </location>
    <ligand>
        <name>ATP</name>
        <dbReference type="ChEBI" id="CHEBI:30616"/>
    </ligand>
</feature>
<dbReference type="GO" id="GO:0043560">
    <property type="term" value="F:insulin receptor substrate binding"/>
    <property type="evidence" value="ECO:0007669"/>
    <property type="project" value="TreeGrafter"/>
</dbReference>
<dbReference type="InterPro" id="IPR017441">
    <property type="entry name" value="Protein_kinase_ATP_BS"/>
</dbReference>
<dbReference type="GO" id="GO:0042593">
    <property type="term" value="P:glucose homeostasis"/>
    <property type="evidence" value="ECO:0007669"/>
    <property type="project" value="TreeGrafter"/>
</dbReference>
<keyword evidence="4" id="KW-0808">Transferase</keyword>
<feature type="transmembrane region" description="Helical" evidence="23">
    <location>
        <begin position="935"/>
        <end position="960"/>
    </location>
</feature>
<dbReference type="InterPro" id="IPR000494">
    <property type="entry name" value="Rcpt_L-dom"/>
</dbReference>
<keyword evidence="15" id="KW-0829">Tyrosine-protein kinase</keyword>
<dbReference type="GO" id="GO:0005524">
    <property type="term" value="F:ATP binding"/>
    <property type="evidence" value="ECO:0007669"/>
    <property type="project" value="UniProtKB-UniRule"/>
</dbReference>
<dbReference type="InterPro" id="IPR006211">
    <property type="entry name" value="Furin-like_Cys-rich_dom"/>
</dbReference>
<evidence type="ECO:0000259" key="24">
    <source>
        <dbReference type="PROSITE" id="PS50011"/>
    </source>
</evidence>
<evidence type="ECO:0000256" key="16">
    <source>
        <dbReference type="ARBA" id="ARBA00023170"/>
    </source>
</evidence>
<evidence type="ECO:0000256" key="3">
    <source>
        <dbReference type="ARBA" id="ARBA00022553"/>
    </source>
</evidence>
<dbReference type="Pfam" id="PF00041">
    <property type="entry name" value="fn3"/>
    <property type="match status" value="1"/>
</dbReference>
<dbReference type="Gene3D" id="1.10.510.10">
    <property type="entry name" value="Transferase(Phosphotransferase) domain 1"/>
    <property type="match status" value="1"/>
</dbReference>
<dbReference type="EC" id="2.7.10.1" evidence="21"/>
<protein>
    <recommendedName>
        <fullName evidence="21">Tyrosine-protein kinase receptor</fullName>
        <ecNumber evidence="21">2.7.10.1</ecNumber>
    </recommendedName>
</protein>
<dbReference type="PROSITE" id="PS00107">
    <property type="entry name" value="PROTEIN_KINASE_ATP"/>
    <property type="match status" value="1"/>
</dbReference>
<dbReference type="InterPro" id="IPR002011">
    <property type="entry name" value="Tyr_kinase_rcpt_2_CS"/>
</dbReference>
<dbReference type="CDD" id="cd00064">
    <property type="entry name" value="FU"/>
    <property type="match status" value="1"/>
</dbReference>
<dbReference type="Gene3D" id="2.60.40.10">
    <property type="entry name" value="Immunoglobulins"/>
    <property type="match status" value="3"/>
</dbReference>
<dbReference type="Gene3D" id="2.10.220.10">
    <property type="entry name" value="Hormone Receptor, Insulin-like Growth Factor Receptor 1, Chain A, domain 2"/>
    <property type="match status" value="1"/>
</dbReference>
<accession>T1KLF2</accession>
<dbReference type="Gene3D" id="3.80.20.20">
    <property type="entry name" value="Receptor L-domain"/>
    <property type="match status" value="3"/>
</dbReference>
<evidence type="ECO:0000256" key="17">
    <source>
        <dbReference type="ARBA" id="ARBA00023180"/>
    </source>
</evidence>
<keyword evidence="18" id="KW-0464">Manganese</keyword>
<dbReference type="InterPro" id="IPR036941">
    <property type="entry name" value="Rcpt_L-dom_sf"/>
</dbReference>
<dbReference type="eggNOG" id="KOG4258">
    <property type="taxonomic scope" value="Eukaryota"/>
</dbReference>
<dbReference type="Pfam" id="PF01030">
    <property type="entry name" value="Recep_L_domain"/>
    <property type="match status" value="2"/>
</dbReference>
<comment type="catalytic activity">
    <reaction evidence="19 21">
        <text>L-tyrosyl-[protein] + ATP = O-phospho-L-tyrosyl-[protein] + ADP + H(+)</text>
        <dbReference type="Rhea" id="RHEA:10596"/>
        <dbReference type="Rhea" id="RHEA-COMP:10136"/>
        <dbReference type="Rhea" id="RHEA-COMP:20101"/>
        <dbReference type="ChEBI" id="CHEBI:15378"/>
        <dbReference type="ChEBI" id="CHEBI:30616"/>
        <dbReference type="ChEBI" id="CHEBI:46858"/>
        <dbReference type="ChEBI" id="CHEBI:61978"/>
        <dbReference type="ChEBI" id="CHEBI:456216"/>
        <dbReference type="EC" id="2.7.10.1"/>
    </reaction>
</comment>
<evidence type="ECO:0000256" key="13">
    <source>
        <dbReference type="ARBA" id="ARBA00022989"/>
    </source>
</evidence>
<evidence type="ECO:0000256" key="18">
    <source>
        <dbReference type="ARBA" id="ARBA00023211"/>
    </source>
</evidence>
<dbReference type="EnsemblMetazoa" id="tetur14g02230.1">
    <property type="protein sequence ID" value="tetur14g02230.1"/>
    <property type="gene ID" value="tetur14g02230"/>
</dbReference>
<dbReference type="PROSITE" id="PS00239">
    <property type="entry name" value="RECEPTOR_TYR_KIN_II"/>
    <property type="match status" value="1"/>
</dbReference>
<comment type="similarity">
    <text evidence="21">Belongs to the protein kinase superfamily. Tyr protein kinase family. Insulin receptor subfamily.</text>
</comment>
<evidence type="ECO:0000256" key="8">
    <source>
        <dbReference type="ARBA" id="ARBA00022729"/>
    </source>
</evidence>
<keyword evidence="9" id="KW-0677">Repeat</keyword>
<keyword evidence="17" id="KW-0325">Glycoprotein</keyword>
<evidence type="ECO:0000256" key="12">
    <source>
        <dbReference type="ARBA" id="ARBA00022840"/>
    </source>
</evidence>
<dbReference type="InterPro" id="IPR036116">
    <property type="entry name" value="FN3_sf"/>
</dbReference>
<dbReference type="Proteomes" id="UP000015104">
    <property type="component" value="Unassembled WGS sequence"/>
</dbReference>
<dbReference type="SUPFAM" id="SSF52058">
    <property type="entry name" value="L domain-like"/>
    <property type="match status" value="2"/>
</dbReference>
<evidence type="ECO:0000256" key="21">
    <source>
        <dbReference type="RuleBase" id="RU000312"/>
    </source>
</evidence>
<dbReference type="GO" id="GO:0043410">
    <property type="term" value="P:positive regulation of MAPK cascade"/>
    <property type="evidence" value="ECO:0007669"/>
    <property type="project" value="TreeGrafter"/>
</dbReference>
<dbReference type="GO" id="GO:0051897">
    <property type="term" value="P:positive regulation of phosphatidylinositol 3-kinase/protein kinase B signal transduction"/>
    <property type="evidence" value="ECO:0007669"/>
    <property type="project" value="TreeGrafter"/>
</dbReference>
<feature type="compositionally biased region" description="Polar residues" evidence="22">
    <location>
        <begin position="746"/>
        <end position="759"/>
    </location>
</feature>
<evidence type="ECO:0000256" key="11">
    <source>
        <dbReference type="ARBA" id="ARBA00022777"/>
    </source>
</evidence>
<dbReference type="InterPro" id="IPR011009">
    <property type="entry name" value="Kinase-like_dom_sf"/>
</dbReference>
<dbReference type="GO" id="GO:0046872">
    <property type="term" value="F:metal ion binding"/>
    <property type="evidence" value="ECO:0007669"/>
    <property type="project" value="UniProtKB-KW"/>
</dbReference>
<evidence type="ECO:0000256" key="2">
    <source>
        <dbReference type="ARBA" id="ARBA00004479"/>
    </source>
</evidence>
<evidence type="ECO:0000256" key="14">
    <source>
        <dbReference type="ARBA" id="ARBA00023136"/>
    </source>
</evidence>
<dbReference type="InterPro" id="IPR006212">
    <property type="entry name" value="Furin_repeat"/>
</dbReference>
<evidence type="ECO:0000256" key="19">
    <source>
        <dbReference type="ARBA" id="ARBA00051243"/>
    </source>
</evidence>
<dbReference type="InterPro" id="IPR009030">
    <property type="entry name" value="Growth_fac_rcpt_cys_sf"/>
</dbReference>
<dbReference type="PANTHER" id="PTHR24416">
    <property type="entry name" value="TYROSINE-PROTEIN KINASE RECEPTOR"/>
    <property type="match status" value="1"/>
</dbReference>
<comment type="cofactor">
    <cofactor evidence="1">
        <name>Mn(2+)</name>
        <dbReference type="ChEBI" id="CHEBI:29035"/>
    </cofactor>
</comment>
<dbReference type="GO" id="GO:0030424">
    <property type="term" value="C:axon"/>
    <property type="evidence" value="ECO:0007669"/>
    <property type="project" value="TreeGrafter"/>
</dbReference>
<dbReference type="GO" id="GO:0005009">
    <property type="term" value="F:insulin receptor activity"/>
    <property type="evidence" value="ECO:0007669"/>
    <property type="project" value="TreeGrafter"/>
</dbReference>
<evidence type="ECO:0000256" key="9">
    <source>
        <dbReference type="ARBA" id="ARBA00022737"/>
    </source>
</evidence>
<dbReference type="PANTHER" id="PTHR24416:SF525">
    <property type="entry name" value="INSULIN-LIKE RECEPTOR"/>
    <property type="match status" value="1"/>
</dbReference>
<dbReference type="Pfam" id="PF07714">
    <property type="entry name" value="PK_Tyr_Ser-Thr"/>
    <property type="match status" value="1"/>
</dbReference>
<organism evidence="26 27">
    <name type="scientific">Tetranychus urticae</name>
    <name type="common">Two-spotted spider mite</name>
    <dbReference type="NCBI Taxonomy" id="32264"/>
    <lineage>
        <taxon>Eukaryota</taxon>
        <taxon>Metazoa</taxon>
        <taxon>Ecdysozoa</taxon>
        <taxon>Arthropoda</taxon>
        <taxon>Chelicerata</taxon>
        <taxon>Arachnida</taxon>
        <taxon>Acari</taxon>
        <taxon>Acariformes</taxon>
        <taxon>Trombidiformes</taxon>
        <taxon>Prostigmata</taxon>
        <taxon>Eleutherengona</taxon>
        <taxon>Raphignathae</taxon>
        <taxon>Tetranychoidea</taxon>
        <taxon>Tetranychidae</taxon>
        <taxon>Tetranychus</taxon>
    </lineage>
</organism>
<dbReference type="EMBL" id="CAEY01000211">
    <property type="status" value="NOT_ANNOTATED_CDS"/>
    <property type="molecule type" value="Genomic_DNA"/>
</dbReference>
<dbReference type="SMART" id="SM00060">
    <property type="entry name" value="FN3"/>
    <property type="match status" value="3"/>
</dbReference>
<comment type="subcellular location">
    <subcellularLocation>
        <location evidence="2">Membrane</location>
        <topology evidence="2">Single-pass type I membrane protein</topology>
    </subcellularLocation>
</comment>
<keyword evidence="6 21" id="KW-0812">Transmembrane</keyword>
<dbReference type="SMART" id="SM00219">
    <property type="entry name" value="TyrKc"/>
    <property type="match status" value="1"/>
</dbReference>
<reference evidence="26" key="2">
    <citation type="submission" date="2015-06" db="UniProtKB">
        <authorList>
            <consortium name="EnsemblMetazoa"/>
        </authorList>
    </citation>
    <scope>IDENTIFICATION</scope>
</reference>
<keyword evidence="11" id="KW-0418">Kinase</keyword>
<sequence length="1456" mass="163333">METKHSSGAIKEKTCGSLDIRDVSELKQLENCTVIEGSLQISTIYNGTSRHFENISFPLLTEVTDYVLIFRVSGIITLAKLFPNLTVIRGQHLFHNFALIIYDVTDLQEIGLIVIYVLRKLLIGILLPKSGKGSNHVKDNKPFNECPKCYKNGAIPACPILKSGAKETHHGLCWNSENCQRICSNECESQNLTCNINNPKECCDPSCIGGCTGKTNKDCLICKNFVKYEGHEKICVKRCGPNQYEFLSRRCVSFQDCIALSASDDKDKKKTYKIFESRNNTLQKCLAECPPGYQQSPEDEHKCDRCQGSCKITCKGNSTITNVAAAQNFRGCTVIDGYLDISVQGGVNIITELEESLQQVRTITGYLKIARSYPLITLNFFKDLETIEGNILDRTNYSLVVIDNPNLQELFPLNDNGTSKVYIMHGKIFFHINPKLCTTKIKQIHRKIAIEDDKDISPYSNGDKTACELIKLNLTIASSGPTYAYLQWPNFLKNLTDARSLLGYLVYYREAPGNTTVSVYGGRDACYSNGWNSLEVEADEDRQRDTTVEYLLTKLEPFTRYATYVKTYTIRTPSAEGRAGESSIVYFQTKPTTPSEPRDLGATVSSSSEIIVHWSPPKEPNGIVTHYMITVTKILPLSEAYSDRDFCSEPLNYETPIIPEERINVSRWLQDAEKEMKDDESEATKNNTDCCPCQRSLVEYEDQVKNTVDFEDYLINNAYKKYNLTHETMSKPEKRKKRSPKIDPTTADNNITGPSTTLKPQVDVPEIRNYIATSLSLLIQNLTHYTDYKIAVSACHTQNTPSNKEPEYKLCGEARYISQRTLAKANADEIDPQSLTVEVSNANNSRVAFIKWDEPSFPNGEILSYHLEYKPNEASMSDSVTRCITRKEYQESKGIIRIGNLISGKSYVLRVRAMTRAGRGNFTRYYEFEVPSDTYFFIFLVLGLVLFMLFTAIISVGIFIRRKISGQPGRMIFASINPEYITHQPDEWEVCREDISLLGDLGQGSFGMVHLGEMKSKDPDEPSLKVAVKTVTDPALTKAFLNEAQVMKTFDCQHVVKLLGVVSTSQPPWVIMELMPNGDLRNYLLKQRPDNEDGLPTNPPSLTEIWRMSVEIADGMAYLGSRKFVHRDLAARNIMVAHDLTVKIGDFGMTRDIYETDYYRKDGQGLLPIRWMSPESIRDGIFNYTSDVWSYGIVLYEMATLGAQPYQGLGNMEVIKFITEGGTIEKPKGCPDKLFELMSACWMRNPKQRPTFFEIIDNLLPLFDSEKFMKVSFYAKAKAKTKLKSRIRQEITCTTPLKSSTACKYNEDDELECSEHEIEIEETDNGEEVKFFPTNIDTLNSGIVVLEESGVDDSESTTTTTTTPKPIVINQADKNISNGNINDVLKVNKKNIGENGKGGGGGGGIGVGGGVGVVVRVSGDNEVTLSPDHDKDRKLNQTSNGGLVNGPLSHYNTTIC</sequence>
<dbReference type="GO" id="GO:0005899">
    <property type="term" value="C:insulin receptor complex"/>
    <property type="evidence" value="ECO:0007669"/>
    <property type="project" value="TreeGrafter"/>
</dbReference>
<dbReference type="FunFam" id="1.10.510.10:FF:001227">
    <property type="entry name" value="Tyrosine-protein kinase receptor"/>
    <property type="match status" value="1"/>
</dbReference>
<dbReference type="InterPro" id="IPR050122">
    <property type="entry name" value="RTK"/>
</dbReference>
<evidence type="ECO:0000256" key="7">
    <source>
        <dbReference type="ARBA" id="ARBA00022723"/>
    </source>
</evidence>
<keyword evidence="13 23" id="KW-1133">Transmembrane helix</keyword>
<evidence type="ECO:0000313" key="26">
    <source>
        <dbReference type="EnsemblMetazoa" id="tetur14g02230.1"/>
    </source>
</evidence>
<dbReference type="Pfam" id="PF00757">
    <property type="entry name" value="Furin-like"/>
    <property type="match status" value="1"/>
</dbReference>
<feature type="region of interest" description="Disordered" evidence="22">
    <location>
        <begin position="726"/>
        <end position="760"/>
    </location>
</feature>
<evidence type="ECO:0000256" key="22">
    <source>
        <dbReference type="SAM" id="MobiDB-lite"/>
    </source>
</evidence>
<dbReference type="InterPro" id="IPR000719">
    <property type="entry name" value="Prot_kinase_dom"/>
</dbReference>
<keyword evidence="8" id="KW-0732">Signal</keyword>
<keyword evidence="12 20" id="KW-0067">ATP-binding</keyword>
<evidence type="ECO:0000256" key="23">
    <source>
        <dbReference type="SAM" id="Phobius"/>
    </source>
</evidence>
<dbReference type="CDD" id="cd00063">
    <property type="entry name" value="FN3"/>
    <property type="match status" value="3"/>
</dbReference>
<keyword evidence="14 23" id="KW-0472">Membrane</keyword>
<evidence type="ECO:0000313" key="27">
    <source>
        <dbReference type="Proteomes" id="UP000015104"/>
    </source>
</evidence>
<dbReference type="Gene3D" id="3.30.200.20">
    <property type="entry name" value="Phosphorylase Kinase, domain 1"/>
    <property type="match status" value="1"/>
</dbReference>
<evidence type="ECO:0000256" key="10">
    <source>
        <dbReference type="ARBA" id="ARBA00022741"/>
    </source>
</evidence>
<keyword evidence="3 21" id="KW-0597">Phosphoprotein</keyword>
<evidence type="ECO:0000256" key="6">
    <source>
        <dbReference type="ARBA" id="ARBA00022692"/>
    </source>
</evidence>
<dbReference type="HOGENOM" id="CLU_000288_166_4_1"/>
<dbReference type="SMART" id="SM00261">
    <property type="entry name" value="FU"/>
    <property type="match status" value="1"/>
</dbReference>
<dbReference type="SUPFAM" id="SSF56112">
    <property type="entry name" value="Protein kinase-like (PK-like)"/>
    <property type="match status" value="1"/>
</dbReference>
<name>T1KLF2_TETUR</name>
<dbReference type="InterPro" id="IPR013783">
    <property type="entry name" value="Ig-like_fold"/>
</dbReference>
<keyword evidence="16 21" id="KW-0675">Receptor</keyword>
<dbReference type="PRINTS" id="PR00109">
    <property type="entry name" value="TYRKINASE"/>
</dbReference>